<proteinExistence type="predicted"/>
<accession>A0A318H6U4</accession>
<dbReference type="PROSITE" id="PS51502">
    <property type="entry name" value="S_R_A_B_BARREL"/>
    <property type="match status" value="1"/>
</dbReference>
<dbReference type="Gene3D" id="3.30.70.100">
    <property type="match status" value="1"/>
</dbReference>
<sequence>MIKHIVMWNVRGETAAERNAAALFVKSRFEGLVGRIPGLLRMEIGLDSSRVDYACDMVLYSEFDSVASLAGYGSHPEHLRIRQELGDVRIARFQVDYTPEGA</sequence>
<name>A0A318H6U4_9BURK</name>
<dbReference type="RefSeq" id="WP_110399028.1">
    <property type="nucleotide sequence ID" value="NZ_QJJS01000001.1"/>
</dbReference>
<evidence type="ECO:0000313" key="2">
    <source>
        <dbReference type="EMBL" id="PXW99461.1"/>
    </source>
</evidence>
<dbReference type="PANTHER" id="PTHR37832">
    <property type="entry name" value="BLL2683 PROTEIN"/>
    <property type="match status" value="1"/>
</dbReference>
<dbReference type="InterPro" id="IPR013097">
    <property type="entry name" value="Dabb"/>
</dbReference>
<dbReference type="SMART" id="SM00886">
    <property type="entry name" value="Dabb"/>
    <property type="match status" value="1"/>
</dbReference>
<gene>
    <name evidence="2" type="ORF">C7444_101291</name>
</gene>
<feature type="domain" description="Stress-response A/B barrel" evidence="1">
    <location>
        <begin position="2"/>
        <end position="97"/>
    </location>
</feature>
<dbReference type="PANTHER" id="PTHR37832:SF1">
    <property type="entry name" value="STRESS-RESPONSE A_B BARREL DOMAIN-CONTAINING PROTEIN"/>
    <property type="match status" value="1"/>
</dbReference>
<dbReference type="EMBL" id="QJJS01000001">
    <property type="protein sequence ID" value="PXW99461.1"/>
    <property type="molecule type" value="Genomic_DNA"/>
</dbReference>
<dbReference type="Pfam" id="PF07876">
    <property type="entry name" value="Dabb"/>
    <property type="match status" value="1"/>
</dbReference>
<organism evidence="2 3">
    <name type="scientific">Sphaerotilus hippei</name>
    <dbReference type="NCBI Taxonomy" id="744406"/>
    <lineage>
        <taxon>Bacteria</taxon>
        <taxon>Pseudomonadati</taxon>
        <taxon>Pseudomonadota</taxon>
        <taxon>Betaproteobacteria</taxon>
        <taxon>Burkholderiales</taxon>
        <taxon>Sphaerotilaceae</taxon>
        <taxon>Sphaerotilus</taxon>
    </lineage>
</organism>
<evidence type="ECO:0000313" key="3">
    <source>
        <dbReference type="Proteomes" id="UP000247811"/>
    </source>
</evidence>
<dbReference type="AlphaFoldDB" id="A0A318H6U4"/>
<comment type="caution">
    <text evidence="2">The sequence shown here is derived from an EMBL/GenBank/DDBJ whole genome shotgun (WGS) entry which is preliminary data.</text>
</comment>
<dbReference type="Proteomes" id="UP000247811">
    <property type="component" value="Unassembled WGS sequence"/>
</dbReference>
<reference evidence="2 3" key="1">
    <citation type="submission" date="2018-05" db="EMBL/GenBank/DDBJ databases">
        <title>Genomic Encyclopedia of Type Strains, Phase IV (KMG-IV): sequencing the most valuable type-strain genomes for metagenomic binning, comparative biology and taxonomic classification.</title>
        <authorList>
            <person name="Goeker M."/>
        </authorList>
    </citation>
    <scope>NUCLEOTIDE SEQUENCE [LARGE SCALE GENOMIC DNA]</scope>
    <source>
        <strain evidence="2 3">DSM 566</strain>
    </source>
</reference>
<dbReference type="SUPFAM" id="SSF54909">
    <property type="entry name" value="Dimeric alpha+beta barrel"/>
    <property type="match status" value="1"/>
</dbReference>
<dbReference type="OrthoDB" id="9808130at2"/>
<evidence type="ECO:0000259" key="1">
    <source>
        <dbReference type="PROSITE" id="PS51502"/>
    </source>
</evidence>
<keyword evidence="3" id="KW-1185">Reference proteome</keyword>
<protein>
    <submittedName>
        <fullName evidence="2">Stress responsive alpha/beta barrel protein</fullName>
    </submittedName>
</protein>
<dbReference type="InterPro" id="IPR011008">
    <property type="entry name" value="Dimeric_a/b-barrel"/>
</dbReference>